<keyword evidence="2" id="KW-1185">Reference proteome</keyword>
<protein>
    <submittedName>
        <fullName evidence="1">Uncharacterized protein</fullName>
    </submittedName>
</protein>
<gene>
    <name evidence="1" type="ORF">CCMA1212_001011</name>
</gene>
<dbReference type="EMBL" id="PPTA01000001">
    <property type="protein sequence ID" value="TFB06829.1"/>
    <property type="molecule type" value="Genomic_DNA"/>
</dbReference>
<dbReference type="Proteomes" id="UP001642720">
    <property type="component" value="Unassembled WGS sequence"/>
</dbReference>
<evidence type="ECO:0000313" key="2">
    <source>
        <dbReference type="Proteomes" id="UP001642720"/>
    </source>
</evidence>
<reference evidence="1 2" key="1">
    <citation type="submission" date="2018-01" db="EMBL/GenBank/DDBJ databases">
        <title>Genome characterization of the sugarcane-associated fungus Trichoderma ghanense CCMA-1212 and their application in lignocelulose bioconversion.</title>
        <authorList>
            <person name="Steindorff A.S."/>
            <person name="Mendes T.D."/>
            <person name="Vilela E.S.D."/>
            <person name="Rodrigues D.S."/>
            <person name="Formighieri E.F."/>
            <person name="Melo I.S."/>
            <person name="Favaro L.C.L."/>
        </authorList>
    </citation>
    <scope>NUCLEOTIDE SEQUENCE [LARGE SCALE GENOMIC DNA]</scope>
    <source>
        <strain evidence="1 2">CCMA-1212</strain>
    </source>
</reference>
<accession>A0ABY2HFN3</accession>
<organism evidence="1 2">
    <name type="scientific">Trichoderma ghanense</name>
    <dbReference type="NCBI Taxonomy" id="65468"/>
    <lineage>
        <taxon>Eukaryota</taxon>
        <taxon>Fungi</taxon>
        <taxon>Dikarya</taxon>
        <taxon>Ascomycota</taxon>
        <taxon>Pezizomycotina</taxon>
        <taxon>Sordariomycetes</taxon>
        <taxon>Hypocreomycetidae</taxon>
        <taxon>Hypocreales</taxon>
        <taxon>Hypocreaceae</taxon>
        <taxon>Trichoderma</taxon>
    </lineage>
</organism>
<sequence>MDSRERVCRLNAWSDQRYGSSCGWLTVIGPQLIRPGWFHSIDPKIRSRDMNSSAEMMAARRTRSC</sequence>
<proteinExistence type="predicted"/>
<dbReference type="GeneID" id="300572901"/>
<dbReference type="RefSeq" id="XP_073563030.1">
    <property type="nucleotide sequence ID" value="XM_073698451.1"/>
</dbReference>
<name>A0ABY2HFN3_9HYPO</name>
<evidence type="ECO:0000313" key="1">
    <source>
        <dbReference type="EMBL" id="TFB06829.1"/>
    </source>
</evidence>
<comment type="caution">
    <text evidence="1">The sequence shown here is derived from an EMBL/GenBank/DDBJ whole genome shotgun (WGS) entry which is preliminary data.</text>
</comment>